<feature type="chain" id="PRO_5046375388" description="DUF4402 domain-containing protein" evidence="1">
    <location>
        <begin position="23"/>
        <end position="171"/>
    </location>
</feature>
<dbReference type="Proteomes" id="UP001500235">
    <property type="component" value="Unassembled WGS sequence"/>
</dbReference>
<dbReference type="EMBL" id="BAABBQ010000001">
    <property type="protein sequence ID" value="GAA4008505.1"/>
    <property type="molecule type" value="Genomic_DNA"/>
</dbReference>
<accession>A0ABP7S905</accession>
<evidence type="ECO:0000256" key="1">
    <source>
        <dbReference type="SAM" id="SignalP"/>
    </source>
</evidence>
<protein>
    <recommendedName>
        <fullName evidence="4">DUF4402 domain-containing protein</fullName>
    </recommendedName>
</protein>
<sequence>MKKLIIAAAALAAVTAATPAAAQATSSTPRATANARLIKPLTLTALRNLDFGTIVIGSASVADVVSINAAGVVSCGSSGNLSCSGSPTSAGYRITGTQGQVVVVSSASPSYTLTGSNGGTLAFTPVLPANITLGNSGAPGNDFSVGGSIALAANQQDGLYSGQIDIQVAYQ</sequence>
<feature type="signal peptide" evidence="1">
    <location>
        <begin position="1"/>
        <end position="22"/>
    </location>
</feature>
<gene>
    <name evidence="2" type="ORF">GCM10022280_01550</name>
</gene>
<evidence type="ECO:0000313" key="2">
    <source>
        <dbReference type="EMBL" id="GAA4008505.1"/>
    </source>
</evidence>
<comment type="caution">
    <text evidence="2">The sequence shown here is derived from an EMBL/GenBank/DDBJ whole genome shotgun (WGS) entry which is preliminary data.</text>
</comment>
<keyword evidence="3" id="KW-1185">Reference proteome</keyword>
<organism evidence="2 3">
    <name type="scientific">Sphingomonas swuensis</name>
    <dbReference type="NCBI Taxonomy" id="977800"/>
    <lineage>
        <taxon>Bacteria</taxon>
        <taxon>Pseudomonadati</taxon>
        <taxon>Pseudomonadota</taxon>
        <taxon>Alphaproteobacteria</taxon>
        <taxon>Sphingomonadales</taxon>
        <taxon>Sphingomonadaceae</taxon>
        <taxon>Sphingomonas</taxon>
    </lineage>
</organism>
<dbReference type="RefSeq" id="WP_344705487.1">
    <property type="nucleotide sequence ID" value="NZ_BAABBQ010000001.1"/>
</dbReference>
<evidence type="ECO:0008006" key="4">
    <source>
        <dbReference type="Google" id="ProtNLM"/>
    </source>
</evidence>
<proteinExistence type="predicted"/>
<name>A0ABP7S905_9SPHN</name>
<keyword evidence="1" id="KW-0732">Signal</keyword>
<dbReference type="Pfam" id="PF14352">
    <property type="entry name" value="DUF4402"/>
    <property type="match status" value="1"/>
</dbReference>
<dbReference type="InterPro" id="IPR025514">
    <property type="entry name" value="DUF4402"/>
</dbReference>
<evidence type="ECO:0000313" key="3">
    <source>
        <dbReference type="Proteomes" id="UP001500235"/>
    </source>
</evidence>
<reference evidence="3" key="1">
    <citation type="journal article" date="2019" name="Int. J. Syst. Evol. Microbiol.">
        <title>The Global Catalogue of Microorganisms (GCM) 10K type strain sequencing project: providing services to taxonomists for standard genome sequencing and annotation.</title>
        <authorList>
            <consortium name="The Broad Institute Genomics Platform"/>
            <consortium name="The Broad Institute Genome Sequencing Center for Infectious Disease"/>
            <person name="Wu L."/>
            <person name="Ma J."/>
        </authorList>
    </citation>
    <scope>NUCLEOTIDE SEQUENCE [LARGE SCALE GENOMIC DNA]</scope>
    <source>
        <strain evidence="3">JCM 17563</strain>
    </source>
</reference>